<feature type="domain" description="DUF6533" evidence="2">
    <location>
        <begin position="57"/>
        <end position="101"/>
    </location>
</feature>
<comment type="caution">
    <text evidence="3">The sequence shown here is derived from an EMBL/GenBank/DDBJ whole genome shotgun (WGS) entry which is preliminary data.</text>
</comment>
<name>A0A9P6HDK0_9AGAM</name>
<feature type="transmembrane region" description="Helical" evidence="1">
    <location>
        <begin position="215"/>
        <end position="246"/>
    </location>
</feature>
<reference evidence="3" key="1">
    <citation type="journal article" date="2020" name="Nat. Commun.">
        <title>Large-scale genome sequencing of mycorrhizal fungi provides insights into the early evolution of symbiotic traits.</title>
        <authorList>
            <person name="Miyauchi S."/>
            <person name="Kiss E."/>
            <person name="Kuo A."/>
            <person name="Drula E."/>
            <person name="Kohler A."/>
            <person name="Sanchez-Garcia M."/>
            <person name="Morin E."/>
            <person name="Andreopoulos B."/>
            <person name="Barry K.W."/>
            <person name="Bonito G."/>
            <person name="Buee M."/>
            <person name="Carver A."/>
            <person name="Chen C."/>
            <person name="Cichocki N."/>
            <person name="Clum A."/>
            <person name="Culley D."/>
            <person name="Crous P.W."/>
            <person name="Fauchery L."/>
            <person name="Girlanda M."/>
            <person name="Hayes R.D."/>
            <person name="Keri Z."/>
            <person name="LaButti K."/>
            <person name="Lipzen A."/>
            <person name="Lombard V."/>
            <person name="Magnuson J."/>
            <person name="Maillard F."/>
            <person name="Murat C."/>
            <person name="Nolan M."/>
            <person name="Ohm R.A."/>
            <person name="Pangilinan J."/>
            <person name="Pereira M.F."/>
            <person name="Perotto S."/>
            <person name="Peter M."/>
            <person name="Pfister S."/>
            <person name="Riley R."/>
            <person name="Sitrit Y."/>
            <person name="Stielow J.B."/>
            <person name="Szollosi G."/>
            <person name="Zifcakova L."/>
            <person name="Stursova M."/>
            <person name="Spatafora J.W."/>
            <person name="Tedersoo L."/>
            <person name="Vaario L.M."/>
            <person name="Yamada A."/>
            <person name="Yan M."/>
            <person name="Wang P."/>
            <person name="Xu J."/>
            <person name="Bruns T."/>
            <person name="Baldrian P."/>
            <person name="Vilgalys R."/>
            <person name="Dunand C."/>
            <person name="Henrissat B."/>
            <person name="Grigoriev I.V."/>
            <person name="Hibbett D."/>
            <person name="Nagy L.G."/>
            <person name="Martin F.M."/>
        </authorList>
    </citation>
    <scope>NUCLEOTIDE SEQUENCE</scope>
    <source>
        <strain evidence="3">UH-Tt-Lm1</strain>
    </source>
</reference>
<feature type="transmembrane region" description="Helical" evidence="1">
    <location>
        <begin position="52"/>
        <end position="71"/>
    </location>
</feature>
<dbReference type="Pfam" id="PF20151">
    <property type="entry name" value="DUF6533"/>
    <property type="match status" value="1"/>
</dbReference>
<protein>
    <recommendedName>
        <fullName evidence="2">DUF6533 domain-containing protein</fullName>
    </recommendedName>
</protein>
<dbReference type="AlphaFoldDB" id="A0A9P6HDK0"/>
<reference evidence="3" key="2">
    <citation type="submission" date="2020-11" db="EMBL/GenBank/DDBJ databases">
        <authorList>
            <consortium name="DOE Joint Genome Institute"/>
            <person name="Kuo A."/>
            <person name="Miyauchi S."/>
            <person name="Kiss E."/>
            <person name="Drula E."/>
            <person name="Kohler A."/>
            <person name="Sanchez-Garcia M."/>
            <person name="Andreopoulos B."/>
            <person name="Barry K.W."/>
            <person name="Bonito G."/>
            <person name="Buee M."/>
            <person name="Carver A."/>
            <person name="Chen C."/>
            <person name="Cichocki N."/>
            <person name="Clum A."/>
            <person name="Culley D."/>
            <person name="Crous P.W."/>
            <person name="Fauchery L."/>
            <person name="Girlanda M."/>
            <person name="Hayes R."/>
            <person name="Keri Z."/>
            <person name="Labutti K."/>
            <person name="Lipzen A."/>
            <person name="Lombard V."/>
            <person name="Magnuson J."/>
            <person name="Maillard F."/>
            <person name="Morin E."/>
            <person name="Murat C."/>
            <person name="Nolan M."/>
            <person name="Ohm R."/>
            <person name="Pangilinan J."/>
            <person name="Pereira M."/>
            <person name="Perotto S."/>
            <person name="Peter M."/>
            <person name="Riley R."/>
            <person name="Sitrit Y."/>
            <person name="Stielow B."/>
            <person name="Szollosi G."/>
            <person name="Zifcakova L."/>
            <person name="Stursova M."/>
            <person name="Spatafora J.W."/>
            <person name="Tedersoo L."/>
            <person name="Vaario L.-M."/>
            <person name="Yamada A."/>
            <person name="Yan M."/>
            <person name="Wang P."/>
            <person name="Xu J."/>
            <person name="Bruns T."/>
            <person name="Baldrian P."/>
            <person name="Vilgalys R."/>
            <person name="Henrissat B."/>
            <person name="Grigoriev I.V."/>
            <person name="Hibbett D."/>
            <person name="Nagy L.G."/>
            <person name="Martin F.M."/>
        </authorList>
    </citation>
    <scope>NUCLEOTIDE SEQUENCE</scope>
    <source>
        <strain evidence="3">UH-Tt-Lm1</strain>
    </source>
</reference>
<dbReference type="OrthoDB" id="3037019at2759"/>
<keyword evidence="1" id="KW-0812">Transmembrane</keyword>
<evidence type="ECO:0000259" key="2">
    <source>
        <dbReference type="Pfam" id="PF20151"/>
    </source>
</evidence>
<dbReference type="EMBL" id="WIUZ02000008">
    <property type="protein sequence ID" value="KAF9784709.1"/>
    <property type="molecule type" value="Genomic_DNA"/>
</dbReference>
<accession>A0A9P6HDK0</accession>
<sequence length="376" mass="41406">MKSIYRVVRQPCDFSLLLPLPQTACPPLSLISTFPAMSEIPSKEYLDMANQAYVVAYVTAACATTLLYDYALTLREEITRMWTLRFSIIKCLFLINRYVVIPMLVFNGIASTRTHLPEDVSSTLETCFFTTLNTVVSSVSFTYVGSLCTTVTHATTEGILLSRVWALYRGNTPVLVLACCFYLCGVATLVGLTIRDFVGEKVHIVQDFSMLPGCYAASVPALIAGYWIAPVIIESLLFVLVMSRAVAWWKDRWAAPPTLTLMARDSAVYFSIIFALLIVNLFVFEYAPPFLSSLFVTPSNTAGCIAGSRLLLNLRSLSYPSRTEIEMTDMSTSLQFTGIPRPGTNVGGPEFLSTTYSIDAHADQGHSAEIEGDNSS</sequence>
<evidence type="ECO:0000256" key="1">
    <source>
        <dbReference type="SAM" id="Phobius"/>
    </source>
</evidence>
<proteinExistence type="predicted"/>
<feature type="transmembrane region" description="Helical" evidence="1">
    <location>
        <begin position="267"/>
        <end position="284"/>
    </location>
</feature>
<keyword evidence="1" id="KW-1133">Transmembrane helix</keyword>
<keyword evidence="4" id="KW-1185">Reference proteome</keyword>
<organism evidence="3 4">
    <name type="scientific">Thelephora terrestris</name>
    <dbReference type="NCBI Taxonomy" id="56493"/>
    <lineage>
        <taxon>Eukaryota</taxon>
        <taxon>Fungi</taxon>
        <taxon>Dikarya</taxon>
        <taxon>Basidiomycota</taxon>
        <taxon>Agaricomycotina</taxon>
        <taxon>Agaricomycetes</taxon>
        <taxon>Thelephorales</taxon>
        <taxon>Thelephoraceae</taxon>
        <taxon>Thelephora</taxon>
    </lineage>
</organism>
<keyword evidence="1" id="KW-0472">Membrane</keyword>
<feature type="transmembrane region" description="Helical" evidence="1">
    <location>
        <begin position="91"/>
        <end position="110"/>
    </location>
</feature>
<gene>
    <name evidence="3" type="ORF">BJ322DRAFT_863834</name>
</gene>
<dbReference type="Proteomes" id="UP000736335">
    <property type="component" value="Unassembled WGS sequence"/>
</dbReference>
<feature type="transmembrane region" description="Helical" evidence="1">
    <location>
        <begin position="174"/>
        <end position="195"/>
    </location>
</feature>
<dbReference type="InterPro" id="IPR045340">
    <property type="entry name" value="DUF6533"/>
</dbReference>
<evidence type="ECO:0000313" key="3">
    <source>
        <dbReference type="EMBL" id="KAF9784709.1"/>
    </source>
</evidence>
<evidence type="ECO:0000313" key="4">
    <source>
        <dbReference type="Proteomes" id="UP000736335"/>
    </source>
</evidence>